<reference evidence="1" key="1">
    <citation type="submission" date="2020-05" db="EMBL/GenBank/DDBJ databases">
        <title>Phylogenomic resolution of chytrid fungi.</title>
        <authorList>
            <person name="Stajich J.E."/>
            <person name="Amses K."/>
            <person name="Simmons R."/>
            <person name="Seto K."/>
            <person name="Myers J."/>
            <person name="Bonds A."/>
            <person name="Quandt C.A."/>
            <person name="Barry K."/>
            <person name="Liu P."/>
            <person name="Grigoriev I."/>
            <person name="Longcore J.E."/>
            <person name="James T.Y."/>
        </authorList>
    </citation>
    <scope>NUCLEOTIDE SEQUENCE</scope>
    <source>
        <strain evidence="1">JEL0318</strain>
    </source>
</reference>
<evidence type="ECO:0000313" key="2">
    <source>
        <dbReference type="Proteomes" id="UP001212841"/>
    </source>
</evidence>
<organism evidence="1 2">
    <name type="scientific">Rhizophlyctis rosea</name>
    <dbReference type="NCBI Taxonomy" id="64517"/>
    <lineage>
        <taxon>Eukaryota</taxon>
        <taxon>Fungi</taxon>
        <taxon>Fungi incertae sedis</taxon>
        <taxon>Chytridiomycota</taxon>
        <taxon>Chytridiomycota incertae sedis</taxon>
        <taxon>Chytridiomycetes</taxon>
        <taxon>Rhizophlyctidales</taxon>
        <taxon>Rhizophlyctidaceae</taxon>
        <taxon>Rhizophlyctis</taxon>
    </lineage>
</organism>
<comment type="caution">
    <text evidence="1">The sequence shown here is derived from an EMBL/GenBank/DDBJ whole genome shotgun (WGS) entry which is preliminary data.</text>
</comment>
<gene>
    <name evidence="1" type="ORF">HK097_010807</name>
</gene>
<protein>
    <submittedName>
        <fullName evidence="1">Uncharacterized protein</fullName>
    </submittedName>
</protein>
<sequence length="119" mass="13649">MPNPTPTQLYRRCLRAIRLHSALPIDASPSYPTIAPKAFLKHNPFQHKLHQNVRTLFDLYRDEQSPKVISEAIEMGVHDVGVLEALADVEKETRWRRGMMGFLEVDEEGRVVQAEKVKS</sequence>
<name>A0AAD5X3H8_9FUNG</name>
<keyword evidence="2" id="KW-1185">Reference proteome</keyword>
<dbReference type="AlphaFoldDB" id="A0AAD5X3H8"/>
<evidence type="ECO:0000313" key="1">
    <source>
        <dbReference type="EMBL" id="KAJ3048173.1"/>
    </source>
</evidence>
<dbReference type="EMBL" id="JADGJD010000834">
    <property type="protein sequence ID" value="KAJ3048173.1"/>
    <property type="molecule type" value="Genomic_DNA"/>
</dbReference>
<proteinExistence type="predicted"/>
<dbReference type="Proteomes" id="UP001212841">
    <property type="component" value="Unassembled WGS sequence"/>
</dbReference>
<accession>A0AAD5X3H8</accession>